<name>A0A2G2WSM0_CAPBA</name>
<gene>
    <name evidence="1" type="ORF">CQW23_12442</name>
</gene>
<dbReference type="InterPro" id="IPR032675">
    <property type="entry name" value="LRR_dom_sf"/>
</dbReference>
<evidence type="ECO:0000313" key="2">
    <source>
        <dbReference type="Proteomes" id="UP000224567"/>
    </source>
</evidence>
<proteinExistence type="predicted"/>
<dbReference type="AlphaFoldDB" id="A0A2G2WSM0"/>
<organism evidence="1 2">
    <name type="scientific">Capsicum baccatum</name>
    <name type="common">Peruvian pepper</name>
    <dbReference type="NCBI Taxonomy" id="33114"/>
    <lineage>
        <taxon>Eukaryota</taxon>
        <taxon>Viridiplantae</taxon>
        <taxon>Streptophyta</taxon>
        <taxon>Embryophyta</taxon>
        <taxon>Tracheophyta</taxon>
        <taxon>Spermatophyta</taxon>
        <taxon>Magnoliopsida</taxon>
        <taxon>eudicotyledons</taxon>
        <taxon>Gunneridae</taxon>
        <taxon>Pentapetalae</taxon>
        <taxon>asterids</taxon>
        <taxon>lamiids</taxon>
        <taxon>Solanales</taxon>
        <taxon>Solanaceae</taxon>
        <taxon>Solanoideae</taxon>
        <taxon>Capsiceae</taxon>
        <taxon>Capsicum</taxon>
    </lineage>
</organism>
<keyword evidence="2" id="KW-1185">Reference proteome</keyword>
<dbReference type="STRING" id="33114.A0A2G2WSM0"/>
<dbReference type="Gene3D" id="3.80.10.10">
    <property type="entry name" value="Ribonuclease Inhibitor"/>
    <property type="match status" value="1"/>
</dbReference>
<reference evidence="2" key="2">
    <citation type="journal article" date="2017" name="J. Anim. Genet.">
        <title>Multiple reference genome sequences of hot pepper reveal the massive evolution of plant disease resistance genes by retroduplication.</title>
        <authorList>
            <person name="Kim S."/>
            <person name="Park J."/>
            <person name="Yeom S.-I."/>
            <person name="Kim Y.-M."/>
            <person name="Seo E."/>
            <person name="Kim K.-T."/>
            <person name="Kim M.-S."/>
            <person name="Lee J.M."/>
            <person name="Cheong K."/>
            <person name="Shin H.-S."/>
            <person name="Kim S.-B."/>
            <person name="Han K."/>
            <person name="Lee J."/>
            <person name="Park M."/>
            <person name="Lee H.-A."/>
            <person name="Lee H.-Y."/>
            <person name="Lee Y."/>
            <person name="Oh S."/>
            <person name="Lee J.H."/>
            <person name="Choi E."/>
            <person name="Choi E."/>
            <person name="Lee S.E."/>
            <person name="Jeon J."/>
            <person name="Kim H."/>
            <person name="Choi G."/>
            <person name="Song H."/>
            <person name="Lee J."/>
            <person name="Lee S.-C."/>
            <person name="Kwon J.-K."/>
            <person name="Lee H.-Y."/>
            <person name="Koo N."/>
            <person name="Hong Y."/>
            <person name="Kim R.W."/>
            <person name="Kang W.-H."/>
            <person name="Huh J.H."/>
            <person name="Kang B.-C."/>
            <person name="Yang T.-J."/>
            <person name="Lee Y.-H."/>
            <person name="Bennetzen J.L."/>
            <person name="Choi D."/>
        </authorList>
    </citation>
    <scope>NUCLEOTIDE SEQUENCE [LARGE SCALE GENOMIC DNA]</scope>
    <source>
        <strain evidence="2">cv. PBC81</strain>
    </source>
</reference>
<protein>
    <submittedName>
        <fullName evidence="1">Uncharacterized protein</fullName>
    </submittedName>
</protein>
<dbReference type="SUPFAM" id="SSF52047">
    <property type="entry name" value="RNI-like"/>
    <property type="match status" value="1"/>
</dbReference>
<accession>A0A2G2WSM0</accession>
<comment type="caution">
    <text evidence="1">The sequence shown here is derived from an EMBL/GenBank/DDBJ whole genome shotgun (WGS) entry which is preliminary data.</text>
</comment>
<evidence type="ECO:0000313" key="1">
    <source>
        <dbReference type="EMBL" id="PHT48234.1"/>
    </source>
</evidence>
<sequence>MNCGNLVEIDLSNATELKDVGVPTLAEAKNLERLWLVRCKSITDIGEVLSLHLNRVTLGSMILNTIEGEGGNNLLLLKD</sequence>
<dbReference type="OrthoDB" id="550575at2759"/>
<reference evidence="1 2" key="1">
    <citation type="journal article" date="2017" name="Genome Biol.">
        <title>New reference genome sequences of hot pepper reveal the massive evolution of plant disease-resistance genes by retroduplication.</title>
        <authorList>
            <person name="Kim S."/>
            <person name="Park J."/>
            <person name="Yeom S.I."/>
            <person name="Kim Y.M."/>
            <person name="Seo E."/>
            <person name="Kim K.T."/>
            <person name="Kim M.S."/>
            <person name="Lee J.M."/>
            <person name="Cheong K."/>
            <person name="Shin H.S."/>
            <person name="Kim S.B."/>
            <person name="Han K."/>
            <person name="Lee J."/>
            <person name="Park M."/>
            <person name="Lee H.A."/>
            <person name="Lee H.Y."/>
            <person name="Lee Y."/>
            <person name="Oh S."/>
            <person name="Lee J.H."/>
            <person name="Choi E."/>
            <person name="Choi E."/>
            <person name="Lee S.E."/>
            <person name="Jeon J."/>
            <person name="Kim H."/>
            <person name="Choi G."/>
            <person name="Song H."/>
            <person name="Lee J."/>
            <person name="Lee S.C."/>
            <person name="Kwon J.K."/>
            <person name="Lee H.Y."/>
            <person name="Koo N."/>
            <person name="Hong Y."/>
            <person name="Kim R.W."/>
            <person name="Kang W.H."/>
            <person name="Huh J.H."/>
            <person name="Kang B.C."/>
            <person name="Yang T.J."/>
            <person name="Lee Y.H."/>
            <person name="Bennetzen J.L."/>
            <person name="Choi D."/>
        </authorList>
    </citation>
    <scope>NUCLEOTIDE SEQUENCE [LARGE SCALE GENOMIC DNA]</scope>
    <source>
        <strain evidence="2">cv. PBC81</strain>
    </source>
</reference>
<dbReference type="EMBL" id="MLFT02000005">
    <property type="protein sequence ID" value="PHT48234.1"/>
    <property type="molecule type" value="Genomic_DNA"/>
</dbReference>
<dbReference type="Proteomes" id="UP000224567">
    <property type="component" value="Unassembled WGS sequence"/>
</dbReference>